<feature type="domain" description="Myb-like" evidence="9">
    <location>
        <begin position="10"/>
        <end position="62"/>
    </location>
</feature>
<keyword evidence="12" id="KW-1185">Reference proteome</keyword>
<comment type="subcellular location">
    <subcellularLocation>
        <location evidence="1">Nucleus</location>
    </subcellularLocation>
</comment>
<evidence type="ECO:0000256" key="8">
    <source>
        <dbReference type="SAM" id="MobiDB-lite"/>
    </source>
</evidence>
<evidence type="ECO:0000256" key="6">
    <source>
        <dbReference type="ARBA" id="ARBA00023163"/>
    </source>
</evidence>
<feature type="compositionally biased region" description="Polar residues" evidence="8">
    <location>
        <begin position="123"/>
        <end position="136"/>
    </location>
</feature>
<evidence type="ECO:0000256" key="5">
    <source>
        <dbReference type="ARBA" id="ARBA00023159"/>
    </source>
</evidence>
<protein>
    <submittedName>
        <fullName evidence="11">Transcription factor MYB23-like</fullName>
    </submittedName>
</protein>
<evidence type="ECO:0000256" key="7">
    <source>
        <dbReference type="ARBA" id="ARBA00023242"/>
    </source>
</evidence>
<reference evidence="11 12" key="1">
    <citation type="submission" date="2023-10" db="EMBL/GenBank/DDBJ databases">
        <title>Chromosome-scale genome assembly provides insights into flower coloration mechanisms of Canna indica.</title>
        <authorList>
            <person name="Li C."/>
        </authorList>
    </citation>
    <scope>NUCLEOTIDE SEQUENCE [LARGE SCALE GENOMIC DNA]</scope>
    <source>
        <tissue evidence="11">Flower</tissue>
    </source>
</reference>
<dbReference type="InterPro" id="IPR051953">
    <property type="entry name" value="Plant_SW-associated_TFs"/>
</dbReference>
<keyword evidence="7" id="KW-0539">Nucleus</keyword>
<organism evidence="11 12">
    <name type="scientific">Canna indica</name>
    <name type="common">Indian-shot</name>
    <dbReference type="NCBI Taxonomy" id="4628"/>
    <lineage>
        <taxon>Eukaryota</taxon>
        <taxon>Viridiplantae</taxon>
        <taxon>Streptophyta</taxon>
        <taxon>Embryophyta</taxon>
        <taxon>Tracheophyta</taxon>
        <taxon>Spermatophyta</taxon>
        <taxon>Magnoliopsida</taxon>
        <taxon>Liliopsida</taxon>
        <taxon>Zingiberales</taxon>
        <taxon>Cannaceae</taxon>
        <taxon>Canna</taxon>
    </lineage>
</organism>
<evidence type="ECO:0000256" key="3">
    <source>
        <dbReference type="ARBA" id="ARBA00023015"/>
    </source>
</evidence>
<evidence type="ECO:0000259" key="10">
    <source>
        <dbReference type="PROSITE" id="PS51294"/>
    </source>
</evidence>
<dbReference type="CDD" id="cd00167">
    <property type="entry name" value="SANT"/>
    <property type="match status" value="2"/>
</dbReference>
<evidence type="ECO:0000313" key="12">
    <source>
        <dbReference type="Proteomes" id="UP001327560"/>
    </source>
</evidence>
<dbReference type="PANTHER" id="PTHR47997">
    <property type="entry name" value="MYB DOMAIN PROTEIN 55"/>
    <property type="match status" value="1"/>
</dbReference>
<evidence type="ECO:0000313" key="11">
    <source>
        <dbReference type="EMBL" id="WOK98783.1"/>
    </source>
</evidence>
<dbReference type="PROSITE" id="PS51294">
    <property type="entry name" value="HTH_MYB"/>
    <property type="match status" value="2"/>
</dbReference>
<dbReference type="Gene3D" id="1.10.10.60">
    <property type="entry name" value="Homeodomain-like"/>
    <property type="match status" value="2"/>
</dbReference>
<dbReference type="SUPFAM" id="SSF46689">
    <property type="entry name" value="Homeodomain-like"/>
    <property type="match status" value="1"/>
</dbReference>
<dbReference type="FunFam" id="1.10.10.60:FF:000077">
    <property type="entry name" value="MYB transcription factor"/>
    <property type="match status" value="1"/>
</dbReference>
<dbReference type="GO" id="GO:0005634">
    <property type="term" value="C:nucleus"/>
    <property type="evidence" value="ECO:0007669"/>
    <property type="project" value="UniProtKB-SubCell"/>
</dbReference>
<dbReference type="SMART" id="SM00717">
    <property type="entry name" value="SANT"/>
    <property type="match status" value="2"/>
</dbReference>
<accession>A0AAQ3Q5S6</accession>
<gene>
    <name evidence="11" type="ORF">Cni_G07495</name>
</gene>
<sequence length="269" mass="30555">MGCKMCEKPKQSYRKGLWSPDEDQRLRDYILKHGHGIWSVVPIRAGLQRNGKSCRLRWINYLRPGLKRSAFTPEEEAIVMKLQAILGNKWSQIAMHLLGRTDNEVKNHWNTYLKKKVLKVDGSSSHSSMTKALDNNRQPKPEHFLDNRNSQVSLSEDSLGSCSPSSRQPKIQSPFPKVLFADWLPMFGDNGLNCQQESTSNSEVINSPELLQSDMNYSDGPPGVVHGLEESRMLEAVEQIPDVSFHEILSSFTEAYTGFELNKDMFSNL</sequence>
<dbReference type="PANTHER" id="PTHR47997:SF11">
    <property type="entry name" value="TRANSCRIPTION FACTOR LAF1"/>
    <property type="match status" value="1"/>
</dbReference>
<dbReference type="InterPro" id="IPR001005">
    <property type="entry name" value="SANT/Myb"/>
</dbReference>
<dbReference type="Proteomes" id="UP001327560">
    <property type="component" value="Chromosome 2"/>
</dbReference>
<keyword evidence="5" id="KW-0010">Activator</keyword>
<evidence type="ECO:0000256" key="2">
    <source>
        <dbReference type="ARBA" id="ARBA00022737"/>
    </source>
</evidence>
<dbReference type="PROSITE" id="PS50090">
    <property type="entry name" value="MYB_LIKE"/>
    <property type="match status" value="2"/>
</dbReference>
<dbReference type="EMBL" id="CP136891">
    <property type="protein sequence ID" value="WOK98783.1"/>
    <property type="molecule type" value="Genomic_DNA"/>
</dbReference>
<dbReference type="InterPro" id="IPR017930">
    <property type="entry name" value="Myb_dom"/>
</dbReference>
<name>A0AAQ3Q5S6_9LILI</name>
<keyword evidence="3" id="KW-0805">Transcription regulation</keyword>
<keyword evidence="6" id="KW-0804">Transcription</keyword>
<keyword evidence="2" id="KW-0677">Repeat</keyword>
<feature type="domain" description="Myb-like" evidence="9">
    <location>
        <begin position="63"/>
        <end position="113"/>
    </location>
</feature>
<feature type="region of interest" description="Disordered" evidence="8">
    <location>
        <begin position="123"/>
        <end position="145"/>
    </location>
</feature>
<dbReference type="GO" id="GO:0003677">
    <property type="term" value="F:DNA binding"/>
    <property type="evidence" value="ECO:0007669"/>
    <property type="project" value="UniProtKB-KW"/>
</dbReference>
<evidence type="ECO:0000256" key="1">
    <source>
        <dbReference type="ARBA" id="ARBA00004123"/>
    </source>
</evidence>
<feature type="domain" description="HTH myb-type" evidence="10">
    <location>
        <begin position="63"/>
        <end position="117"/>
    </location>
</feature>
<feature type="domain" description="HTH myb-type" evidence="10">
    <location>
        <begin position="10"/>
        <end position="62"/>
    </location>
</feature>
<evidence type="ECO:0000256" key="4">
    <source>
        <dbReference type="ARBA" id="ARBA00023125"/>
    </source>
</evidence>
<dbReference type="GO" id="GO:0045893">
    <property type="term" value="P:positive regulation of DNA-templated transcription"/>
    <property type="evidence" value="ECO:0007669"/>
    <property type="project" value="UniProtKB-ARBA"/>
</dbReference>
<dbReference type="InterPro" id="IPR009057">
    <property type="entry name" value="Homeodomain-like_sf"/>
</dbReference>
<dbReference type="Pfam" id="PF00249">
    <property type="entry name" value="Myb_DNA-binding"/>
    <property type="match status" value="2"/>
</dbReference>
<dbReference type="AlphaFoldDB" id="A0AAQ3Q5S6"/>
<keyword evidence="4" id="KW-0238">DNA-binding</keyword>
<proteinExistence type="predicted"/>
<evidence type="ECO:0000259" key="9">
    <source>
        <dbReference type="PROSITE" id="PS50090"/>
    </source>
</evidence>